<comment type="caution">
    <text evidence="1">The sequence shown here is derived from an EMBL/GenBank/DDBJ whole genome shotgun (WGS) entry which is preliminary data.</text>
</comment>
<keyword evidence="2" id="KW-1185">Reference proteome</keyword>
<dbReference type="Proteomes" id="UP000617979">
    <property type="component" value="Unassembled WGS sequence"/>
</dbReference>
<dbReference type="InterPro" id="IPR005370">
    <property type="entry name" value="UPF0180"/>
</dbReference>
<dbReference type="EMBL" id="BMEX01000001">
    <property type="protein sequence ID" value="GGA31568.1"/>
    <property type="molecule type" value="Genomic_DNA"/>
</dbReference>
<gene>
    <name evidence="1" type="ORF">GCM10007416_00110</name>
</gene>
<sequence length="85" mass="9650">MTNYRVAVEEGLKNVREYLQNQGCDVVSLERDQTQDCNCFVISGMDKDLMGMQDTVDQIQVINAQGMTPDEVYQAVRRGMDQQQG</sequence>
<protein>
    <submittedName>
        <fullName evidence="1">Uncharacterized protein</fullName>
    </submittedName>
</protein>
<proteinExistence type="predicted"/>
<organism evidence="1 2">
    <name type="scientific">Kroppenstedtia guangzhouensis</name>
    <dbReference type="NCBI Taxonomy" id="1274356"/>
    <lineage>
        <taxon>Bacteria</taxon>
        <taxon>Bacillati</taxon>
        <taxon>Bacillota</taxon>
        <taxon>Bacilli</taxon>
        <taxon>Bacillales</taxon>
        <taxon>Thermoactinomycetaceae</taxon>
        <taxon>Kroppenstedtia</taxon>
    </lineage>
</organism>
<reference evidence="2" key="1">
    <citation type="journal article" date="2019" name="Int. J. Syst. Evol. Microbiol.">
        <title>The Global Catalogue of Microorganisms (GCM) 10K type strain sequencing project: providing services to taxonomists for standard genome sequencing and annotation.</title>
        <authorList>
            <consortium name="The Broad Institute Genomics Platform"/>
            <consortium name="The Broad Institute Genome Sequencing Center for Infectious Disease"/>
            <person name="Wu L."/>
            <person name="Ma J."/>
        </authorList>
    </citation>
    <scope>NUCLEOTIDE SEQUENCE [LARGE SCALE GENOMIC DNA]</scope>
    <source>
        <strain evidence="2">CGMCC 1.12404</strain>
    </source>
</reference>
<name>A0ABQ1FW28_9BACL</name>
<evidence type="ECO:0000313" key="1">
    <source>
        <dbReference type="EMBL" id="GGA31568.1"/>
    </source>
</evidence>
<evidence type="ECO:0000313" key="2">
    <source>
        <dbReference type="Proteomes" id="UP000617979"/>
    </source>
</evidence>
<accession>A0ABQ1FW28</accession>
<dbReference type="Pfam" id="PF03698">
    <property type="entry name" value="UPF0180"/>
    <property type="match status" value="1"/>
</dbReference>